<evidence type="ECO:0000256" key="5">
    <source>
        <dbReference type="ARBA" id="ARBA00022801"/>
    </source>
</evidence>
<keyword evidence="4" id="KW-0732">Signal</keyword>
<evidence type="ECO:0000256" key="7">
    <source>
        <dbReference type="ARBA" id="ARBA00023157"/>
    </source>
</evidence>
<evidence type="ECO:0000256" key="4">
    <source>
        <dbReference type="ARBA" id="ARBA00022729"/>
    </source>
</evidence>
<dbReference type="AlphaFoldDB" id="A0A6A6XXM5"/>
<dbReference type="PANTHER" id="PTHR33938">
    <property type="entry name" value="FERULOYL ESTERASE B-RELATED"/>
    <property type="match status" value="1"/>
</dbReference>
<dbReference type="EC" id="3.1.1.-" evidence="8"/>
<keyword evidence="6" id="KW-0106">Calcium</keyword>
<comment type="similarity">
    <text evidence="1 8">Belongs to the tannase family.</text>
</comment>
<name>A0A6A6XXM5_9PLEO</name>
<keyword evidence="7" id="KW-1015">Disulfide bond</keyword>
<evidence type="ECO:0000256" key="6">
    <source>
        <dbReference type="ARBA" id="ARBA00022837"/>
    </source>
</evidence>
<organism evidence="9 10">
    <name type="scientific">Melanomma pulvis-pyrius CBS 109.77</name>
    <dbReference type="NCBI Taxonomy" id="1314802"/>
    <lineage>
        <taxon>Eukaryota</taxon>
        <taxon>Fungi</taxon>
        <taxon>Dikarya</taxon>
        <taxon>Ascomycota</taxon>
        <taxon>Pezizomycotina</taxon>
        <taxon>Dothideomycetes</taxon>
        <taxon>Pleosporomycetidae</taxon>
        <taxon>Pleosporales</taxon>
        <taxon>Melanommataceae</taxon>
        <taxon>Melanomma</taxon>
    </lineage>
</organism>
<dbReference type="InterPro" id="IPR011118">
    <property type="entry name" value="Tannase/feruloyl_esterase"/>
</dbReference>
<protein>
    <recommendedName>
        <fullName evidence="8">Carboxylic ester hydrolase</fullName>
        <ecNumber evidence="8">3.1.1.-</ecNumber>
    </recommendedName>
</protein>
<evidence type="ECO:0000313" key="10">
    <source>
        <dbReference type="Proteomes" id="UP000799757"/>
    </source>
</evidence>
<dbReference type="PANTHER" id="PTHR33938:SF13">
    <property type="entry name" value="CARBOXYLIC ESTER HYDROLASE"/>
    <property type="match status" value="1"/>
</dbReference>
<dbReference type="Gene3D" id="3.40.50.1820">
    <property type="entry name" value="alpha/beta hydrolase"/>
    <property type="match status" value="1"/>
</dbReference>
<evidence type="ECO:0000256" key="8">
    <source>
        <dbReference type="RuleBase" id="RU361238"/>
    </source>
</evidence>
<dbReference type="GO" id="GO:0046872">
    <property type="term" value="F:metal ion binding"/>
    <property type="evidence" value="ECO:0007669"/>
    <property type="project" value="UniProtKB-KW"/>
</dbReference>
<dbReference type="GO" id="GO:0030600">
    <property type="term" value="F:feruloyl esterase activity"/>
    <property type="evidence" value="ECO:0007669"/>
    <property type="project" value="UniProtKB-ARBA"/>
</dbReference>
<dbReference type="InterPro" id="IPR029058">
    <property type="entry name" value="AB_hydrolase_fold"/>
</dbReference>
<keyword evidence="3" id="KW-0479">Metal-binding</keyword>
<dbReference type="Proteomes" id="UP000799757">
    <property type="component" value="Unassembled WGS sequence"/>
</dbReference>
<sequence length="519" mass="55646">MSFLQQALASSNCTAAAIPFPEVFGASFISTQASLVENFSTFASSQRNFNHPDIEVKNVTYCNVTITHTHLGQNDTLITQVWLPMQPTWNERLQAIGGGGWIAGLFGFTDIGMAAAVAEGYATFTTNGGVPSQLPEDWALLSPGNVNLYLLNDFASVALNDAALVAKSVINSFYGQPPKYSYWSGCSQGGRQGLTFAQRYPDVFDGIAAGAPAINWAELFVGAYHPQQVMNEMQQYAHPCELDALTAAAIKACDANDGLVDGIISDPDSCHFDPQSMVGAPLNCSTPGAPTTISKVAATVADAAWTGAKASDGTLLWYTPGYEANLTSPTSLATTICSSNGTCTSTNAQGVNLLTSWLTLFVEKNPKFNVTAMSRQDYERVFRKSVREYESIISTNSPNLSEFRNAGGKMITYHGLADQIITFRNSRHYYDAVTALDTNVHDFYRLFEAPGLAHCNAGAGGYPFGTFAALVDWVENGKVPDALKATSVTNVTTKLCPYPKKAVFGGSSENVGFDSFTCT</sequence>
<evidence type="ECO:0000256" key="1">
    <source>
        <dbReference type="ARBA" id="ARBA00006249"/>
    </source>
</evidence>
<gene>
    <name evidence="9" type="ORF">K505DRAFT_228992</name>
</gene>
<evidence type="ECO:0000256" key="3">
    <source>
        <dbReference type="ARBA" id="ARBA00022723"/>
    </source>
</evidence>
<dbReference type="OrthoDB" id="3039123at2759"/>
<evidence type="ECO:0000256" key="2">
    <source>
        <dbReference type="ARBA" id="ARBA00022487"/>
    </source>
</evidence>
<reference evidence="9" key="1">
    <citation type="journal article" date="2020" name="Stud. Mycol.">
        <title>101 Dothideomycetes genomes: a test case for predicting lifestyles and emergence of pathogens.</title>
        <authorList>
            <person name="Haridas S."/>
            <person name="Albert R."/>
            <person name="Binder M."/>
            <person name="Bloem J."/>
            <person name="Labutti K."/>
            <person name="Salamov A."/>
            <person name="Andreopoulos B."/>
            <person name="Baker S."/>
            <person name="Barry K."/>
            <person name="Bills G."/>
            <person name="Bluhm B."/>
            <person name="Cannon C."/>
            <person name="Castanera R."/>
            <person name="Culley D."/>
            <person name="Daum C."/>
            <person name="Ezra D."/>
            <person name="Gonzalez J."/>
            <person name="Henrissat B."/>
            <person name="Kuo A."/>
            <person name="Liang C."/>
            <person name="Lipzen A."/>
            <person name="Lutzoni F."/>
            <person name="Magnuson J."/>
            <person name="Mondo S."/>
            <person name="Nolan M."/>
            <person name="Ohm R."/>
            <person name="Pangilinan J."/>
            <person name="Park H.-J."/>
            <person name="Ramirez L."/>
            <person name="Alfaro M."/>
            <person name="Sun H."/>
            <person name="Tritt A."/>
            <person name="Yoshinaga Y."/>
            <person name="Zwiers L.-H."/>
            <person name="Turgeon B."/>
            <person name="Goodwin S."/>
            <person name="Spatafora J."/>
            <person name="Crous P."/>
            <person name="Grigoriev I."/>
        </authorList>
    </citation>
    <scope>NUCLEOTIDE SEQUENCE</scope>
    <source>
        <strain evidence="9">CBS 109.77</strain>
    </source>
</reference>
<dbReference type="EMBL" id="MU001749">
    <property type="protein sequence ID" value="KAF2800357.1"/>
    <property type="molecule type" value="Genomic_DNA"/>
</dbReference>
<dbReference type="Pfam" id="PF07519">
    <property type="entry name" value="Tannase"/>
    <property type="match status" value="1"/>
</dbReference>
<proteinExistence type="inferred from homology"/>
<keyword evidence="5 8" id="KW-0378">Hydrolase</keyword>
<keyword evidence="10" id="KW-1185">Reference proteome</keyword>
<keyword evidence="2" id="KW-0719">Serine esterase</keyword>
<evidence type="ECO:0000313" key="9">
    <source>
        <dbReference type="EMBL" id="KAF2800357.1"/>
    </source>
</evidence>
<dbReference type="SUPFAM" id="SSF53474">
    <property type="entry name" value="alpha/beta-Hydrolases"/>
    <property type="match status" value="1"/>
</dbReference>
<accession>A0A6A6XXM5</accession>